<feature type="transmembrane region" description="Helical" evidence="2">
    <location>
        <begin position="1077"/>
        <end position="1097"/>
    </location>
</feature>
<feature type="region of interest" description="Disordered" evidence="1">
    <location>
        <begin position="636"/>
        <end position="723"/>
    </location>
</feature>
<feature type="domain" description="FHA" evidence="3">
    <location>
        <begin position="26"/>
        <end position="88"/>
    </location>
</feature>
<proteinExistence type="predicted"/>
<dbReference type="Gene3D" id="2.60.200.20">
    <property type="match status" value="1"/>
</dbReference>
<keyword evidence="2" id="KW-1133">Transmembrane helix</keyword>
<feature type="region of interest" description="Disordered" evidence="1">
    <location>
        <begin position="510"/>
        <end position="578"/>
    </location>
</feature>
<feature type="compositionally biased region" description="Basic and acidic residues" evidence="1">
    <location>
        <begin position="529"/>
        <end position="569"/>
    </location>
</feature>
<protein>
    <submittedName>
        <fullName evidence="4">Chromosome partition protein Smc</fullName>
    </submittedName>
</protein>
<feature type="compositionally biased region" description="Basic and acidic residues" evidence="1">
    <location>
        <begin position="290"/>
        <end position="307"/>
    </location>
</feature>
<dbReference type="AlphaFoldDB" id="A0A517T3N6"/>
<dbReference type="SUPFAM" id="SSF49879">
    <property type="entry name" value="SMAD/FHA domain"/>
    <property type="match status" value="1"/>
</dbReference>
<feature type="transmembrane region" description="Helical" evidence="2">
    <location>
        <begin position="1103"/>
        <end position="1121"/>
    </location>
</feature>
<organism evidence="4 5">
    <name type="scientific">Calycomorphotria hydatis</name>
    <dbReference type="NCBI Taxonomy" id="2528027"/>
    <lineage>
        <taxon>Bacteria</taxon>
        <taxon>Pseudomonadati</taxon>
        <taxon>Planctomycetota</taxon>
        <taxon>Planctomycetia</taxon>
        <taxon>Planctomycetales</taxon>
        <taxon>Planctomycetaceae</taxon>
        <taxon>Calycomorphotria</taxon>
    </lineage>
</organism>
<evidence type="ECO:0000256" key="1">
    <source>
        <dbReference type="SAM" id="MobiDB-lite"/>
    </source>
</evidence>
<evidence type="ECO:0000313" key="5">
    <source>
        <dbReference type="Proteomes" id="UP000319976"/>
    </source>
</evidence>
<feature type="compositionally biased region" description="Basic and acidic residues" evidence="1">
    <location>
        <begin position="353"/>
        <end position="370"/>
    </location>
</feature>
<evidence type="ECO:0000313" key="4">
    <source>
        <dbReference type="EMBL" id="QDT62992.1"/>
    </source>
</evidence>
<sequence length="1155" mass="129957">MREVFHLKSLRPAICPDGLTLQPGRYLVGSANNCDLKLTVRGVEETHCIVIAGPEKVSIKPIDRRTWLNNGPVLDDTLLRRGDRLAIGPAEFTLEKVKVAVPAPVADVEPLKEARTSAEQERTREVLSAPLPDQLRDQAAVKPAPEISEPKPAPLAKKVATSAEGIRELAGTVTELAKDLADNKASADQSGDIERRTLLLKEHLSQLDASFEELRQERAEVNRLVRETERENKLIEQDREEIARRISNLQQAEDEVREELTKVEQERDELRQERQVLAEQHSIISSAQAETERLREEQHQQSNELARERERLAEEWQRLEEQRAVLPAVDTANAGSPPLDADKIEQQLQELASRENELHQRDEELSKREAELDDQQESLRITDDEQLLLQRRLDEQLAAVDTEQSANYETRGALDQQREKLAQKFETFQADRQRLAEERDAFEGRLRVEEEKLTGERTHLENERATLEEAQQELQKIQDELTAEREQLVAEKSEFDSQLEQFEAEQTAFREETKLALSEQQSEADASAEADRKKLESREQELKTREQELASREEELKSREASFFEHKENVSAQAEELNTREAELAQRGEELNQREEAFAAREESLAVRESELSKQSSGIEQQLAAIALRETAIGDQEQSFVDTSNQHDERTAELDALANELNEQRQSLDEQRAQLETEREQLALKLEQFETEREQFEANLNSQDEQNEEQTQSEESLTAREQELEVLSQDLAERESALEARHAELAVRDEEFAAREEELRGKEAELQSREQEWEACALHAERPEEPAVDHEIVDHDAVTEETDSIADELDALQLDLEPFEPTGEHLEEADAEAPEIHEDSVSTEARIIDDIGAVESLLQEACKGDSEESLPVEPPKPEEDDEELNSLRNTLAEMFDFNSDSTTSEAANAKHYDAASNESVKQQRDEAPSCPGAVPEPDDAPQIQVPGTTAAVAEPTQAPAEEPAEEADSVASYMEGLLARMRGEQPPAPAAPKPVAEAPKPQSTPQESVDQTPELNESESTPEPYNPAEPPQPKHRINKDELRATTDSFRMVANQSARKAIAHHAVKKNRTSMMVKTIVTVIAFCLGAFLCSTPFWFRESFLLSGIASLICSGVVAMDLYARRKQMLCGNTDNAIPAVPKSEPAPVAESELTADE</sequence>
<feature type="compositionally biased region" description="Low complexity" evidence="1">
    <location>
        <begin position="948"/>
        <end position="961"/>
    </location>
</feature>
<dbReference type="KEGG" id="chya:V22_01900"/>
<feature type="region of interest" description="Disordered" evidence="1">
    <location>
        <begin position="353"/>
        <end position="376"/>
    </location>
</feature>
<evidence type="ECO:0000259" key="3">
    <source>
        <dbReference type="Pfam" id="PF00498"/>
    </source>
</evidence>
<reference evidence="4 5" key="1">
    <citation type="submission" date="2019-02" db="EMBL/GenBank/DDBJ databases">
        <title>Deep-cultivation of Planctomycetes and their phenomic and genomic characterization uncovers novel biology.</title>
        <authorList>
            <person name="Wiegand S."/>
            <person name="Jogler M."/>
            <person name="Boedeker C."/>
            <person name="Pinto D."/>
            <person name="Vollmers J."/>
            <person name="Rivas-Marin E."/>
            <person name="Kohn T."/>
            <person name="Peeters S.H."/>
            <person name="Heuer A."/>
            <person name="Rast P."/>
            <person name="Oberbeckmann S."/>
            <person name="Bunk B."/>
            <person name="Jeske O."/>
            <person name="Meyerdierks A."/>
            <person name="Storesund J.E."/>
            <person name="Kallscheuer N."/>
            <person name="Luecker S."/>
            <person name="Lage O.M."/>
            <person name="Pohl T."/>
            <person name="Merkel B.J."/>
            <person name="Hornburger P."/>
            <person name="Mueller R.-W."/>
            <person name="Bruemmer F."/>
            <person name="Labrenz M."/>
            <person name="Spormann A.M."/>
            <person name="Op den Camp H."/>
            <person name="Overmann J."/>
            <person name="Amann R."/>
            <person name="Jetten M.S.M."/>
            <person name="Mascher T."/>
            <person name="Medema M.H."/>
            <person name="Devos D.P."/>
            <person name="Kaster A.-K."/>
            <person name="Ovreas L."/>
            <person name="Rohde M."/>
            <person name="Galperin M.Y."/>
            <person name="Jogler C."/>
        </authorList>
    </citation>
    <scope>NUCLEOTIDE SEQUENCE [LARGE SCALE GENOMIC DNA]</scope>
    <source>
        <strain evidence="4 5">V22</strain>
    </source>
</reference>
<feature type="compositionally biased region" description="Basic and acidic residues" evidence="1">
    <location>
        <begin position="662"/>
        <end position="696"/>
    </location>
</feature>
<gene>
    <name evidence="4" type="primary">smc_2</name>
    <name evidence="4" type="ORF">V22_01900</name>
</gene>
<feature type="region of interest" description="Disordered" evidence="1">
    <location>
        <begin position="288"/>
        <end position="307"/>
    </location>
</feature>
<dbReference type="CDD" id="cd00060">
    <property type="entry name" value="FHA"/>
    <property type="match status" value="1"/>
</dbReference>
<name>A0A517T3N6_9PLAN</name>
<feature type="region of interest" description="Disordered" evidence="1">
    <location>
        <begin position="821"/>
        <end position="844"/>
    </location>
</feature>
<keyword evidence="5" id="KW-1185">Reference proteome</keyword>
<dbReference type="InterPro" id="IPR000253">
    <property type="entry name" value="FHA_dom"/>
</dbReference>
<accession>A0A517T3N6</accession>
<dbReference type="InterPro" id="IPR008984">
    <property type="entry name" value="SMAD_FHA_dom_sf"/>
</dbReference>
<feature type="compositionally biased region" description="Polar residues" evidence="1">
    <location>
        <begin position="1003"/>
        <end position="1021"/>
    </location>
</feature>
<feature type="compositionally biased region" description="Basic and acidic residues" evidence="1">
    <location>
        <begin position="822"/>
        <end position="840"/>
    </location>
</feature>
<feature type="region of interest" description="Disordered" evidence="1">
    <location>
        <begin position="983"/>
        <end position="1038"/>
    </location>
</feature>
<keyword evidence="2" id="KW-0812">Transmembrane</keyword>
<feature type="compositionally biased region" description="Low complexity" evidence="1">
    <location>
        <begin position="518"/>
        <end position="527"/>
    </location>
</feature>
<dbReference type="EMBL" id="CP036316">
    <property type="protein sequence ID" value="QDT62992.1"/>
    <property type="molecule type" value="Genomic_DNA"/>
</dbReference>
<dbReference type="Proteomes" id="UP000319976">
    <property type="component" value="Chromosome"/>
</dbReference>
<dbReference type="Pfam" id="PF00498">
    <property type="entry name" value="FHA"/>
    <property type="match status" value="1"/>
</dbReference>
<keyword evidence="2" id="KW-0472">Membrane</keyword>
<feature type="region of interest" description="Disordered" evidence="1">
    <location>
        <begin position="860"/>
        <end position="969"/>
    </location>
</feature>
<evidence type="ECO:0000256" key="2">
    <source>
        <dbReference type="SAM" id="Phobius"/>
    </source>
</evidence>